<dbReference type="EMBL" id="LWDE02000041">
    <property type="protein sequence ID" value="KAE8254769.1"/>
    <property type="molecule type" value="Genomic_DNA"/>
</dbReference>
<dbReference type="GO" id="GO:0000463">
    <property type="term" value="P:maturation of LSU-rRNA from tricistronic rRNA transcript (SSU-rRNA, 5.8S rRNA, LSU-rRNA)"/>
    <property type="evidence" value="ECO:0007669"/>
    <property type="project" value="UniProtKB-UniRule"/>
</dbReference>
<protein>
    <recommendedName>
        <fullName evidence="4">Pescadillo homolog</fullName>
    </recommendedName>
    <alternativeName>
        <fullName evidence="4">Nucleolar protein 7 homolog</fullName>
    </alternativeName>
</protein>
<dbReference type="Gene3D" id="3.40.50.10190">
    <property type="entry name" value="BRCT domain"/>
    <property type="match status" value="1"/>
</dbReference>
<evidence type="ECO:0000313" key="8">
    <source>
        <dbReference type="Proteomes" id="UP000077684"/>
    </source>
</evidence>
<keyword evidence="2 4" id="KW-0698">rRNA processing</keyword>
<evidence type="ECO:0000256" key="4">
    <source>
        <dbReference type="HAMAP-Rule" id="MF_03028"/>
    </source>
</evidence>
<feature type="region of interest" description="Disordered" evidence="5">
    <location>
        <begin position="275"/>
        <end position="301"/>
    </location>
</feature>
<dbReference type="InterPro" id="IPR010613">
    <property type="entry name" value="PES"/>
</dbReference>
<keyword evidence="3 4" id="KW-0539">Nucleus</keyword>
<proteinExistence type="inferred from homology"/>
<dbReference type="GO" id="GO:0000466">
    <property type="term" value="P:maturation of 5.8S rRNA from tricistronic rRNA transcript (SSU-rRNA, 5.8S rRNA, LSU-rRNA)"/>
    <property type="evidence" value="ECO:0007669"/>
    <property type="project" value="UniProtKB-UniRule"/>
</dbReference>
<feature type="region of interest" description="Disordered" evidence="5">
    <location>
        <begin position="582"/>
        <end position="631"/>
    </location>
</feature>
<dbReference type="InterPro" id="IPR001357">
    <property type="entry name" value="BRCT_dom"/>
</dbReference>
<reference evidence="7" key="2">
    <citation type="journal article" date="2019" name="IMA Fungus">
        <title>Genome sequencing and comparison of five Tilletia species to identify candidate genes for the detection of regulated species infecting wheat.</title>
        <authorList>
            <person name="Nguyen H.D.T."/>
            <person name="Sultana T."/>
            <person name="Kesanakurti P."/>
            <person name="Hambleton S."/>
        </authorList>
    </citation>
    <scope>NUCLEOTIDE SEQUENCE</scope>
    <source>
        <strain evidence="7">DAOMC 236426</strain>
    </source>
</reference>
<accession>A0A8X7T0G0</accession>
<dbReference type="Proteomes" id="UP000077684">
    <property type="component" value="Unassembled WGS sequence"/>
</dbReference>
<feature type="compositionally biased region" description="Basic and acidic residues" evidence="5">
    <location>
        <begin position="660"/>
        <end position="690"/>
    </location>
</feature>
<evidence type="ECO:0000259" key="6">
    <source>
        <dbReference type="PROSITE" id="PS50172"/>
    </source>
</evidence>
<feature type="domain" description="BRCT" evidence="6">
    <location>
        <begin position="382"/>
        <end position="484"/>
    </location>
</feature>
<dbReference type="GO" id="GO:0070545">
    <property type="term" value="C:PeBoW complex"/>
    <property type="evidence" value="ECO:0007669"/>
    <property type="project" value="TreeGrafter"/>
</dbReference>
<dbReference type="GO" id="GO:0030687">
    <property type="term" value="C:preribosome, large subunit precursor"/>
    <property type="evidence" value="ECO:0007669"/>
    <property type="project" value="UniProtKB-UniRule"/>
</dbReference>
<comment type="similarity">
    <text evidence="4">Belongs to the pescadillo family.</text>
</comment>
<dbReference type="GO" id="GO:0043021">
    <property type="term" value="F:ribonucleoprotein complex binding"/>
    <property type="evidence" value="ECO:0007669"/>
    <property type="project" value="UniProtKB-UniRule"/>
</dbReference>
<comment type="function">
    <text evidence="4">Component of the NOP7 complex, which is required for maturation of the 25S and 5.8S ribosomal RNAs and formation of the 60S ribosome.</text>
</comment>
<dbReference type="PROSITE" id="PS50172">
    <property type="entry name" value="BRCT"/>
    <property type="match status" value="1"/>
</dbReference>
<sequence length="812" mass="88059">MARIKKRGKAGAAKNYISRNQALKKLQISLSDFRRLCILKGIFPRQPRHIKRANKGSSAPASFYYSKDIAYLQHEPVLRGLREHKAFAKKLSRAIGRGEWALAKNLNDHKPTYRIDHIIKERYPTFTDSLRDLDDAISLLTLFANLPANDKISADVVENCSRLCAQWQSYVMRSHSLRKVFLSIKGVYFQASVQGQTVTWLVPYMFTQHVPADVDFRIMMTFLELYQTLLGFVLFKLYSDEGLVYPPKLDDGKDQAAAGLSALILTESSKKALTGENNAELSGQGVETVSPVQQEETAGGKKITAKDVKKQIRAITRNADERIGEEEKQFENVTASARDASATATADADANATNGDDFVAQPSAKDVAAGIEAEAPKTQNEDTSQLFAPFRFFLSREVPRSMIEFILRAFGAKPNAIGWDMVSSGAGAAFDHSDERITHVIIDRPLESTNLGKTKVEGRKYVQPQWVVDCINRGRILDEGEYAPGKTLPAHLSPFVDEREVGRRGGYVPEEARKELAREDGVELEEGDEDVVDDDDSEDEEDEEVLEDEEEEEDGKARPALDALLANPTDEALLDAAELEAEANGGEDEVSLLRTKHEAALKTAEKKSRKASGPKSATKKKQSAAAVAADEDAEARQMARALLSNKKRKLYDKMSYTHGKKAEETERLEKRKVEVDAATRKAERDAERAKVGKTVKAVEGAMAEVAASSTNTKAAKGSSSGKGKRKEREGEADQSADTSSATPRVTPGKGGAGAKKAAAGVGADAAQAKKAKTVTPAAAAVSAPKVIKQPKKGGAVAGGGGGGRGAAKAKGK</sequence>
<dbReference type="CDD" id="cd17709">
    <property type="entry name" value="BRCT_pescadillo_like"/>
    <property type="match status" value="1"/>
</dbReference>
<feature type="compositionally biased region" description="Polar residues" evidence="5">
    <location>
        <begin position="275"/>
        <end position="296"/>
    </location>
</feature>
<evidence type="ECO:0000313" key="7">
    <source>
        <dbReference type="EMBL" id="KAE8254769.1"/>
    </source>
</evidence>
<dbReference type="AlphaFoldDB" id="A0A8X7T0G0"/>
<dbReference type="GO" id="GO:0003723">
    <property type="term" value="F:RNA binding"/>
    <property type="evidence" value="ECO:0007669"/>
    <property type="project" value="TreeGrafter"/>
</dbReference>
<comment type="subunit">
    <text evidence="4">Component of the NOP7 complex, composed of ERB1, NOP7 and YTM1. Within the NOP7 complex ERB1 appears to interact directly with NOP7 and YTM1. The NOP7 complex also associates with the 66S pre-ribosome.</text>
</comment>
<keyword evidence="8" id="KW-1185">Reference proteome</keyword>
<dbReference type="PANTHER" id="PTHR12221">
    <property type="entry name" value="PESCADILLO - RELATED"/>
    <property type="match status" value="1"/>
</dbReference>
<comment type="caution">
    <text evidence="7">The sequence shown here is derived from an EMBL/GenBank/DDBJ whole genome shotgun (WGS) entry which is preliminary data.</text>
</comment>
<name>A0A8X7T0G0_9BASI</name>
<keyword evidence="1 4" id="KW-0690">Ribosome biogenesis</keyword>
<feature type="region of interest" description="Disordered" evidence="5">
    <location>
        <begin position="515"/>
        <end position="562"/>
    </location>
</feature>
<comment type="subcellular location">
    <subcellularLocation>
        <location evidence="4">Nucleus</location>
        <location evidence="4">Nucleolus</location>
    </subcellularLocation>
    <subcellularLocation>
        <location evidence="4">Nucleus</location>
        <location evidence="4">Nucleoplasm</location>
    </subcellularLocation>
</comment>
<reference evidence="7" key="1">
    <citation type="submission" date="2016-04" db="EMBL/GenBank/DDBJ databases">
        <authorList>
            <person name="Nguyen H.D."/>
            <person name="Samba Siva P."/>
            <person name="Cullis J."/>
            <person name="Levesque C.A."/>
            <person name="Hambleton S."/>
        </authorList>
    </citation>
    <scope>NUCLEOTIDE SEQUENCE</scope>
    <source>
        <strain evidence="7">DAOMC 236426</strain>
    </source>
</reference>
<evidence type="ECO:0000256" key="3">
    <source>
        <dbReference type="ARBA" id="ARBA00023242"/>
    </source>
</evidence>
<organism evidence="7 8">
    <name type="scientific">Tilletia controversa</name>
    <name type="common">dwarf bunt fungus</name>
    <dbReference type="NCBI Taxonomy" id="13291"/>
    <lineage>
        <taxon>Eukaryota</taxon>
        <taxon>Fungi</taxon>
        <taxon>Dikarya</taxon>
        <taxon>Basidiomycota</taxon>
        <taxon>Ustilaginomycotina</taxon>
        <taxon>Exobasidiomycetes</taxon>
        <taxon>Tilletiales</taxon>
        <taxon>Tilletiaceae</taxon>
        <taxon>Tilletia</taxon>
    </lineage>
</organism>
<dbReference type="InterPro" id="IPR036420">
    <property type="entry name" value="BRCT_dom_sf"/>
</dbReference>
<evidence type="ECO:0000256" key="5">
    <source>
        <dbReference type="SAM" id="MobiDB-lite"/>
    </source>
</evidence>
<feature type="compositionally biased region" description="Acidic residues" evidence="5">
    <location>
        <begin position="522"/>
        <end position="554"/>
    </location>
</feature>
<dbReference type="Pfam" id="PF06732">
    <property type="entry name" value="Pescadillo_N"/>
    <property type="match status" value="1"/>
</dbReference>
<feature type="compositionally biased region" description="Basic and acidic residues" evidence="5">
    <location>
        <begin position="595"/>
        <end position="606"/>
    </location>
</feature>
<evidence type="ECO:0000256" key="1">
    <source>
        <dbReference type="ARBA" id="ARBA00022517"/>
    </source>
</evidence>
<feature type="compositionally biased region" description="Basic residues" evidence="5">
    <location>
        <begin position="607"/>
        <end position="622"/>
    </location>
</feature>
<dbReference type="HAMAP" id="MF_03028">
    <property type="entry name" value="Pescadillo"/>
    <property type="match status" value="1"/>
</dbReference>
<dbReference type="Pfam" id="PF00533">
    <property type="entry name" value="BRCT"/>
    <property type="match status" value="1"/>
</dbReference>
<gene>
    <name evidence="4" type="primary">NOP7</name>
    <name evidence="7" type="ORF">A4X06_0g751</name>
</gene>
<dbReference type="PANTHER" id="PTHR12221:SF6">
    <property type="entry name" value="PESCADILLO HOMOLOG"/>
    <property type="match status" value="1"/>
</dbReference>
<feature type="compositionally biased region" description="Low complexity" evidence="5">
    <location>
        <begin position="754"/>
        <end position="786"/>
    </location>
</feature>
<dbReference type="GO" id="GO:0005654">
    <property type="term" value="C:nucleoplasm"/>
    <property type="evidence" value="ECO:0007669"/>
    <property type="project" value="UniProtKB-SubCell"/>
</dbReference>
<dbReference type="SUPFAM" id="SSF52113">
    <property type="entry name" value="BRCT domain"/>
    <property type="match status" value="1"/>
</dbReference>
<evidence type="ECO:0000256" key="2">
    <source>
        <dbReference type="ARBA" id="ARBA00022552"/>
    </source>
</evidence>
<feature type="region of interest" description="Disordered" evidence="5">
    <location>
        <begin position="644"/>
        <end position="812"/>
    </location>
</feature>
<feature type="compositionally biased region" description="Gly residues" evidence="5">
    <location>
        <begin position="795"/>
        <end position="805"/>
    </location>
</feature>